<gene>
    <name evidence="8" type="ORF">PPERSA_03822</name>
</gene>
<dbReference type="Gene3D" id="3.90.190.10">
    <property type="entry name" value="Protein tyrosine phosphatase superfamily"/>
    <property type="match status" value="1"/>
</dbReference>
<dbReference type="AlphaFoldDB" id="A0A0V0QUW0"/>
<dbReference type="EC" id="3.1.3.16" evidence="1"/>
<dbReference type="FunFam" id="3.90.190.10:FF:000004">
    <property type="entry name" value="Protein phosphatase Slingshot homolog 2"/>
    <property type="match status" value="1"/>
</dbReference>
<dbReference type="InterPro" id="IPR000387">
    <property type="entry name" value="Tyr_Pase_dom"/>
</dbReference>
<evidence type="ECO:0000313" key="9">
    <source>
        <dbReference type="Proteomes" id="UP000054937"/>
    </source>
</evidence>
<sequence>MEIQNKQLNNTKCPPPLMSLNLKPISSKNDETRQKFIQKAKEFKGNTNDEISQKYHLIEDDNPDAKIELEGEGNQRVEVNKEDKFKCPRCEGWIFNAQKISHQNSHSSQILEWLYLGAERNANNHKELTVRTNINMILNTATEVQNYYPEQFEYMKIDLFDSVSQDLLPYFEQGIEYIKTAKDNNKRILVHCIQGISRSASFVLAYLMKHEKMTLKEAFQLVKSKRSIARPNPKFVESLLKFEQQLYQTNSITADEINPLSKFVIARQEEEYSVFVDNLIQKNMLMNHHKE</sequence>
<dbReference type="PANTHER" id="PTHR45864">
    <property type="entry name" value="SLINGSHOT PROTEIN PHOSPHATASE HOMOLOG"/>
    <property type="match status" value="1"/>
</dbReference>
<dbReference type="SUPFAM" id="SSF52799">
    <property type="entry name" value="(Phosphotyrosine protein) phosphatases II"/>
    <property type="match status" value="1"/>
</dbReference>
<comment type="catalytic activity">
    <reaction evidence="4">
        <text>O-phospho-L-threonyl-[protein] + H2O = L-threonyl-[protein] + phosphate</text>
        <dbReference type="Rhea" id="RHEA:47004"/>
        <dbReference type="Rhea" id="RHEA-COMP:11060"/>
        <dbReference type="Rhea" id="RHEA-COMP:11605"/>
        <dbReference type="ChEBI" id="CHEBI:15377"/>
        <dbReference type="ChEBI" id="CHEBI:30013"/>
        <dbReference type="ChEBI" id="CHEBI:43474"/>
        <dbReference type="ChEBI" id="CHEBI:61977"/>
        <dbReference type="EC" id="3.1.3.16"/>
    </reaction>
</comment>
<protein>
    <recommendedName>
        <fullName evidence="1">protein-serine/threonine phosphatase</fullName>
        <ecNumber evidence="1">3.1.3.16</ecNumber>
    </recommendedName>
</protein>
<keyword evidence="9" id="KW-1185">Reference proteome</keyword>
<feature type="region of interest" description="Disordered" evidence="5">
    <location>
        <begin position="1"/>
        <end position="31"/>
    </location>
</feature>
<proteinExistence type="predicted"/>
<dbReference type="OMA" id="CTQCERC"/>
<dbReference type="CDD" id="cd14498">
    <property type="entry name" value="DSP"/>
    <property type="match status" value="1"/>
</dbReference>
<dbReference type="GO" id="GO:0030837">
    <property type="term" value="P:negative regulation of actin filament polymerization"/>
    <property type="evidence" value="ECO:0007669"/>
    <property type="project" value="InterPro"/>
</dbReference>
<dbReference type="Proteomes" id="UP000054937">
    <property type="component" value="Unassembled WGS sequence"/>
</dbReference>
<dbReference type="InterPro" id="IPR020422">
    <property type="entry name" value="TYR_PHOSPHATASE_DUAL_dom"/>
</dbReference>
<dbReference type="GO" id="GO:0003779">
    <property type="term" value="F:actin binding"/>
    <property type="evidence" value="ECO:0007669"/>
    <property type="project" value="InterPro"/>
</dbReference>
<feature type="domain" description="Tyrosine specific protein phosphatases" evidence="7">
    <location>
        <begin position="169"/>
        <end position="226"/>
    </location>
</feature>
<evidence type="ECO:0000256" key="5">
    <source>
        <dbReference type="SAM" id="MobiDB-lite"/>
    </source>
</evidence>
<dbReference type="InterPro" id="IPR043587">
    <property type="entry name" value="Phosphatase_SSH-like"/>
</dbReference>
<evidence type="ECO:0000259" key="7">
    <source>
        <dbReference type="PROSITE" id="PS50056"/>
    </source>
</evidence>
<dbReference type="InterPro" id="IPR000340">
    <property type="entry name" value="Dual-sp_phosphatase_cat-dom"/>
</dbReference>
<evidence type="ECO:0000256" key="2">
    <source>
        <dbReference type="ARBA" id="ARBA00022801"/>
    </source>
</evidence>
<dbReference type="PROSITE" id="PS50054">
    <property type="entry name" value="TYR_PHOSPHATASE_DUAL"/>
    <property type="match status" value="1"/>
</dbReference>
<keyword evidence="3" id="KW-0904">Protein phosphatase</keyword>
<evidence type="ECO:0000259" key="6">
    <source>
        <dbReference type="PROSITE" id="PS50054"/>
    </source>
</evidence>
<feature type="domain" description="Tyrosine-protein phosphatase" evidence="6">
    <location>
        <begin position="106"/>
        <end position="248"/>
    </location>
</feature>
<dbReference type="InterPro" id="IPR029021">
    <property type="entry name" value="Prot-tyrosine_phosphatase-like"/>
</dbReference>
<evidence type="ECO:0000256" key="3">
    <source>
        <dbReference type="ARBA" id="ARBA00022912"/>
    </source>
</evidence>
<name>A0A0V0QUW0_PSEPJ</name>
<dbReference type="InterPro" id="IPR016130">
    <property type="entry name" value="Tyr_Pase_AS"/>
</dbReference>
<dbReference type="OrthoDB" id="311335at2759"/>
<dbReference type="Pfam" id="PF00782">
    <property type="entry name" value="DSPc"/>
    <property type="match status" value="1"/>
</dbReference>
<evidence type="ECO:0000256" key="4">
    <source>
        <dbReference type="ARBA" id="ARBA00048336"/>
    </source>
</evidence>
<feature type="compositionally biased region" description="Polar residues" evidence="5">
    <location>
        <begin position="1"/>
        <end position="12"/>
    </location>
</feature>
<dbReference type="PROSITE" id="PS50056">
    <property type="entry name" value="TYR_PHOSPHATASE_2"/>
    <property type="match status" value="1"/>
</dbReference>
<dbReference type="SMART" id="SM00195">
    <property type="entry name" value="DSPc"/>
    <property type="match status" value="1"/>
</dbReference>
<dbReference type="InParanoid" id="A0A0V0QUW0"/>
<dbReference type="PROSITE" id="PS00383">
    <property type="entry name" value="TYR_PHOSPHATASE_1"/>
    <property type="match status" value="1"/>
</dbReference>
<organism evidence="8 9">
    <name type="scientific">Pseudocohnilembus persalinus</name>
    <name type="common">Ciliate</name>
    <dbReference type="NCBI Taxonomy" id="266149"/>
    <lineage>
        <taxon>Eukaryota</taxon>
        <taxon>Sar</taxon>
        <taxon>Alveolata</taxon>
        <taxon>Ciliophora</taxon>
        <taxon>Intramacronucleata</taxon>
        <taxon>Oligohymenophorea</taxon>
        <taxon>Scuticociliatia</taxon>
        <taxon>Philasterida</taxon>
        <taxon>Pseudocohnilembidae</taxon>
        <taxon>Pseudocohnilembus</taxon>
    </lineage>
</organism>
<reference evidence="8 9" key="1">
    <citation type="journal article" date="2015" name="Sci. Rep.">
        <title>Genome of the facultative scuticociliatosis pathogen Pseudocohnilembus persalinus provides insight into its virulence through horizontal gene transfer.</title>
        <authorList>
            <person name="Xiong J."/>
            <person name="Wang G."/>
            <person name="Cheng J."/>
            <person name="Tian M."/>
            <person name="Pan X."/>
            <person name="Warren A."/>
            <person name="Jiang C."/>
            <person name="Yuan D."/>
            <person name="Miao W."/>
        </authorList>
    </citation>
    <scope>NUCLEOTIDE SEQUENCE [LARGE SCALE GENOMIC DNA]</scope>
    <source>
        <strain evidence="8">36N120E</strain>
    </source>
</reference>
<dbReference type="FunCoup" id="A0A0V0QUW0">
    <property type="interactions" value="7"/>
</dbReference>
<comment type="caution">
    <text evidence="8">The sequence shown here is derived from an EMBL/GenBank/DDBJ whole genome shotgun (WGS) entry which is preliminary data.</text>
</comment>
<keyword evidence="2" id="KW-0378">Hydrolase</keyword>
<evidence type="ECO:0000256" key="1">
    <source>
        <dbReference type="ARBA" id="ARBA00013081"/>
    </source>
</evidence>
<evidence type="ECO:0000313" key="8">
    <source>
        <dbReference type="EMBL" id="KRX05885.1"/>
    </source>
</evidence>
<dbReference type="EMBL" id="LDAU01000103">
    <property type="protein sequence ID" value="KRX05885.1"/>
    <property type="molecule type" value="Genomic_DNA"/>
</dbReference>
<dbReference type="GO" id="GO:0004722">
    <property type="term" value="F:protein serine/threonine phosphatase activity"/>
    <property type="evidence" value="ECO:0007669"/>
    <property type="project" value="UniProtKB-EC"/>
</dbReference>
<accession>A0A0V0QUW0</accession>